<dbReference type="Pfam" id="PF02779">
    <property type="entry name" value="Transket_pyr"/>
    <property type="match status" value="1"/>
</dbReference>
<reference evidence="3" key="2">
    <citation type="submission" date="2023-06" db="EMBL/GenBank/DDBJ databases">
        <authorList>
            <person name="Ma L."/>
            <person name="Liu K.-W."/>
            <person name="Li Z."/>
            <person name="Hsiao Y.-Y."/>
            <person name="Qi Y."/>
            <person name="Fu T."/>
            <person name="Tang G."/>
            <person name="Zhang D."/>
            <person name="Sun W.-H."/>
            <person name="Liu D.-K."/>
            <person name="Li Y."/>
            <person name="Chen G.-Z."/>
            <person name="Liu X.-D."/>
            <person name="Liao X.-Y."/>
            <person name="Jiang Y.-T."/>
            <person name="Yu X."/>
            <person name="Hao Y."/>
            <person name="Huang J."/>
            <person name="Zhao X.-W."/>
            <person name="Ke S."/>
            <person name="Chen Y.-Y."/>
            <person name="Wu W.-L."/>
            <person name="Hsu J.-L."/>
            <person name="Lin Y.-F."/>
            <person name="Huang M.-D."/>
            <person name="Li C.-Y."/>
            <person name="Huang L."/>
            <person name="Wang Z.-W."/>
            <person name="Zhao X."/>
            <person name="Zhong W.-Y."/>
            <person name="Peng D.-H."/>
            <person name="Ahmad S."/>
            <person name="Lan S."/>
            <person name="Zhang J.-S."/>
            <person name="Tsai W.-C."/>
            <person name="Van De Peer Y."/>
            <person name="Liu Z.-J."/>
        </authorList>
    </citation>
    <scope>NUCLEOTIDE SEQUENCE</scope>
    <source>
        <strain evidence="3">CP</strain>
        <tissue evidence="3">Leaves</tissue>
    </source>
</reference>
<keyword evidence="4" id="KW-1185">Reference proteome</keyword>
<dbReference type="AlphaFoldDB" id="A0AAV9E4K4"/>
<dbReference type="GO" id="GO:0005829">
    <property type="term" value="C:cytosol"/>
    <property type="evidence" value="ECO:0007669"/>
    <property type="project" value="TreeGrafter"/>
</dbReference>
<reference evidence="3" key="1">
    <citation type="journal article" date="2023" name="Nat. Commun.">
        <title>Diploid and tetraploid genomes of Acorus and the evolution of monocots.</title>
        <authorList>
            <person name="Ma L."/>
            <person name="Liu K.W."/>
            <person name="Li Z."/>
            <person name="Hsiao Y.Y."/>
            <person name="Qi Y."/>
            <person name="Fu T."/>
            <person name="Tang G.D."/>
            <person name="Zhang D."/>
            <person name="Sun W.H."/>
            <person name="Liu D.K."/>
            <person name="Li Y."/>
            <person name="Chen G.Z."/>
            <person name="Liu X.D."/>
            <person name="Liao X.Y."/>
            <person name="Jiang Y.T."/>
            <person name="Yu X."/>
            <person name="Hao Y."/>
            <person name="Huang J."/>
            <person name="Zhao X.W."/>
            <person name="Ke S."/>
            <person name="Chen Y.Y."/>
            <person name="Wu W.L."/>
            <person name="Hsu J.L."/>
            <person name="Lin Y.F."/>
            <person name="Huang M.D."/>
            <person name="Li C.Y."/>
            <person name="Huang L."/>
            <person name="Wang Z.W."/>
            <person name="Zhao X."/>
            <person name="Zhong W.Y."/>
            <person name="Peng D.H."/>
            <person name="Ahmad S."/>
            <person name="Lan S."/>
            <person name="Zhang J.S."/>
            <person name="Tsai W.C."/>
            <person name="Van de Peer Y."/>
            <person name="Liu Z.J."/>
        </authorList>
    </citation>
    <scope>NUCLEOTIDE SEQUENCE</scope>
    <source>
        <strain evidence="3">CP</strain>
    </source>
</reference>
<organism evidence="3 4">
    <name type="scientific">Acorus calamus</name>
    <name type="common">Sweet flag</name>
    <dbReference type="NCBI Taxonomy" id="4465"/>
    <lineage>
        <taxon>Eukaryota</taxon>
        <taxon>Viridiplantae</taxon>
        <taxon>Streptophyta</taxon>
        <taxon>Embryophyta</taxon>
        <taxon>Tracheophyta</taxon>
        <taxon>Spermatophyta</taxon>
        <taxon>Magnoliopsida</taxon>
        <taxon>Liliopsida</taxon>
        <taxon>Acoraceae</taxon>
        <taxon>Acorus</taxon>
    </lineage>
</organism>
<comment type="cofactor">
    <cofactor evidence="1">
        <name>thiamine diphosphate</name>
        <dbReference type="ChEBI" id="CHEBI:58937"/>
    </cofactor>
</comment>
<protein>
    <recommendedName>
        <fullName evidence="2">Transketolase-like pyrimidine-binding domain-containing protein</fullName>
    </recommendedName>
</protein>
<evidence type="ECO:0000256" key="1">
    <source>
        <dbReference type="ARBA" id="ARBA00001964"/>
    </source>
</evidence>
<gene>
    <name evidence="3" type="ORF">QJS10_CPA09g01771</name>
</gene>
<dbReference type="PANTHER" id="PTHR43522:SF5">
    <property type="entry name" value="TRANSKETOLASE"/>
    <property type="match status" value="1"/>
</dbReference>
<evidence type="ECO:0000313" key="4">
    <source>
        <dbReference type="Proteomes" id="UP001180020"/>
    </source>
</evidence>
<dbReference type="PANTHER" id="PTHR43522">
    <property type="entry name" value="TRANSKETOLASE"/>
    <property type="match status" value="1"/>
</dbReference>
<dbReference type="InterPro" id="IPR033247">
    <property type="entry name" value="Transketolase_fam"/>
</dbReference>
<dbReference type="Gene3D" id="3.40.50.970">
    <property type="match status" value="1"/>
</dbReference>
<dbReference type="CDD" id="cd07033">
    <property type="entry name" value="TPP_PYR_DXS_TK_like"/>
    <property type="match status" value="1"/>
</dbReference>
<comment type="caution">
    <text evidence="3">The sequence shown here is derived from an EMBL/GenBank/DDBJ whole genome shotgun (WGS) entry which is preliminary data.</text>
</comment>
<proteinExistence type="predicted"/>
<dbReference type="GO" id="GO:0006098">
    <property type="term" value="P:pentose-phosphate shunt"/>
    <property type="evidence" value="ECO:0007669"/>
    <property type="project" value="TreeGrafter"/>
</dbReference>
<dbReference type="GO" id="GO:0004802">
    <property type="term" value="F:transketolase activity"/>
    <property type="evidence" value="ECO:0007669"/>
    <property type="project" value="TreeGrafter"/>
</dbReference>
<dbReference type="SMART" id="SM00861">
    <property type="entry name" value="Transket_pyr"/>
    <property type="match status" value="1"/>
</dbReference>
<evidence type="ECO:0000259" key="2">
    <source>
        <dbReference type="SMART" id="SM00861"/>
    </source>
</evidence>
<feature type="domain" description="Transketolase-like pyrimidine-binding" evidence="2">
    <location>
        <begin position="1"/>
        <end position="116"/>
    </location>
</feature>
<dbReference type="EMBL" id="JAUJYO010000009">
    <property type="protein sequence ID" value="KAK1308382.1"/>
    <property type="molecule type" value="Genomic_DNA"/>
</dbReference>
<accession>A0AAV9E4K4</accession>
<evidence type="ECO:0000313" key="3">
    <source>
        <dbReference type="EMBL" id="KAK1308382.1"/>
    </source>
</evidence>
<name>A0AAV9E4K4_ACOCL</name>
<dbReference type="Proteomes" id="UP001180020">
    <property type="component" value="Unassembled WGS sequence"/>
</dbReference>
<dbReference type="SUPFAM" id="SSF52518">
    <property type="entry name" value="Thiamin diphosphate-binding fold (THDP-binding)"/>
    <property type="match status" value="1"/>
</dbReference>
<sequence length="179" mass="19282">MAAISNGIAQHGSSLIPFAATLLVFSDYMKNAMRLSALSRHAGVVYVMTHHSIGLGEDWPTHQPVEHLCELRAIPQMLVFRPVDGNETAGAYRVGYKEQRSTKRDCIVETKVAANFEGTSSGVEAGGYIVSDNLGDGGLPEIILIETRSELCLCEASEEELRNEGRGGEGGFACVLEVI</sequence>
<dbReference type="InterPro" id="IPR005475">
    <property type="entry name" value="Transketolase-like_Pyr-bd"/>
</dbReference>
<dbReference type="InterPro" id="IPR029061">
    <property type="entry name" value="THDP-binding"/>
</dbReference>